<comment type="caution">
    <text evidence="1">The sequence shown here is derived from an EMBL/GenBank/DDBJ whole genome shotgun (WGS) entry which is preliminary data.</text>
</comment>
<name>A0A4Y2MU98_ARAVE</name>
<accession>A0A4Y2MU98</accession>
<reference evidence="1 2" key="1">
    <citation type="journal article" date="2019" name="Sci. Rep.">
        <title>Orb-weaving spider Araneus ventricosus genome elucidates the spidroin gene catalogue.</title>
        <authorList>
            <person name="Kono N."/>
            <person name="Nakamura H."/>
            <person name="Ohtoshi R."/>
            <person name="Moran D.A.P."/>
            <person name="Shinohara A."/>
            <person name="Yoshida Y."/>
            <person name="Fujiwara M."/>
            <person name="Mori M."/>
            <person name="Tomita M."/>
            <person name="Arakawa K."/>
        </authorList>
    </citation>
    <scope>NUCLEOTIDE SEQUENCE [LARGE SCALE GENOMIC DNA]</scope>
</reference>
<organism evidence="1 2">
    <name type="scientific">Araneus ventricosus</name>
    <name type="common">Orbweaver spider</name>
    <name type="synonym">Epeira ventricosa</name>
    <dbReference type="NCBI Taxonomy" id="182803"/>
    <lineage>
        <taxon>Eukaryota</taxon>
        <taxon>Metazoa</taxon>
        <taxon>Ecdysozoa</taxon>
        <taxon>Arthropoda</taxon>
        <taxon>Chelicerata</taxon>
        <taxon>Arachnida</taxon>
        <taxon>Araneae</taxon>
        <taxon>Araneomorphae</taxon>
        <taxon>Entelegynae</taxon>
        <taxon>Araneoidea</taxon>
        <taxon>Araneidae</taxon>
        <taxon>Araneus</taxon>
    </lineage>
</organism>
<dbReference type="EMBL" id="BGPR01007889">
    <property type="protein sequence ID" value="GBN30263.1"/>
    <property type="molecule type" value="Genomic_DNA"/>
</dbReference>
<evidence type="ECO:0000313" key="1">
    <source>
        <dbReference type="EMBL" id="GBN30263.1"/>
    </source>
</evidence>
<dbReference type="AlphaFoldDB" id="A0A4Y2MU98"/>
<proteinExistence type="predicted"/>
<evidence type="ECO:0000313" key="2">
    <source>
        <dbReference type="Proteomes" id="UP000499080"/>
    </source>
</evidence>
<keyword evidence="2" id="KW-1185">Reference proteome</keyword>
<protein>
    <submittedName>
        <fullName evidence="1">Uncharacterized protein</fullName>
    </submittedName>
</protein>
<dbReference type="Proteomes" id="UP000499080">
    <property type="component" value="Unassembled WGS sequence"/>
</dbReference>
<sequence length="126" mass="13548">MKAHRLSASCVLQALSEVLEQTERVGVVHTAARHQSRIHIFPTGFKSGKKAGHPKEVILSFAMPSSTIVARLTDTVSKTHPTGIAVSALLTCYLNRLTVLHEIVVLVDADRSAEALSPCILAVPTK</sequence>
<gene>
    <name evidence="1" type="ORF">AVEN_57203_1</name>
</gene>